<organism evidence="3 4">
    <name type="scientific">Nonomuraea dietziae</name>
    <dbReference type="NCBI Taxonomy" id="65515"/>
    <lineage>
        <taxon>Bacteria</taxon>
        <taxon>Bacillati</taxon>
        <taxon>Actinomycetota</taxon>
        <taxon>Actinomycetes</taxon>
        <taxon>Streptosporangiales</taxon>
        <taxon>Streptosporangiaceae</taxon>
        <taxon>Nonomuraea</taxon>
    </lineage>
</organism>
<dbReference type="PANTHER" id="PTHR18895:SF74">
    <property type="entry name" value="MTRF1L RELEASE FACTOR GLUTAMINE METHYLTRANSFERASE"/>
    <property type="match status" value="1"/>
</dbReference>
<dbReference type="InterPro" id="IPR050320">
    <property type="entry name" value="N5-glutamine_MTase"/>
</dbReference>
<dbReference type="PANTHER" id="PTHR18895">
    <property type="entry name" value="HEMK METHYLTRANSFERASE"/>
    <property type="match status" value="1"/>
</dbReference>
<evidence type="ECO:0000313" key="3">
    <source>
        <dbReference type="EMBL" id="MBB3726311.1"/>
    </source>
</evidence>
<reference evidence="3 4" key="1">
    <citation type="submission" date="2020-08" db="EMBL/GenBank/DDBJ databases">
        <title>Sequencing the genomes of 1000 actinobacteria strains.</title>
        <authorList>
            <person name="Klenk H.-P."/>
        </authorList>
    </citation>
    <scope>NUCLEOTIDE SEQUENCE [LARGE SCALE GENOMIC DNA]</scope>
    <source>
        <strain evidence="3 4">DSM 44320</strain>
    </source>
</reference>
<evidence type="ECO:0000313" key="4">
    <source>
        <dbReference type="Proteomes" id="UP000579945"/>
    </source>
</evidence>
<evidence type="ECO:0000256" key="1">
    <source>
        <dbReference type="SAM" id="MobiDB-lite"/>
    </source>
</evidence>
<dbReference type="CDD" id="cd02440">
    <property type="entry name" value="AdoMet_MTases"/>
    <property type="match status" value="1"/>
</dbReference>
<feature type="domain" description="Methyltransferase small" evidence="2">
    <location>
        <begin position="181"/>
        <end position="300"/>
    </location>
</feature>
<dbReference type="EMBL" id="JACIBV010000001">
    <property type="protein sequence ID" value="MBB3726311.1"/>
    <property type="molecule type" value="Genomic_DNA"/>
</dbReference>
<gene>
    <name evidence="3" type="ORF">FHR33_002171</name>
</gene>
<dbReference type="GO" id="GO:0036009">
    <property type="term" value="F:protein-glutamine N-methyltransferase activity"/>
    <property type="evidence" value="ECO:0007669"/>
    <property type="project" value="TreeGrafter"/>
</dbReference>
<keyword evidence="4" id="KW-1185">Reference proteome</keyword>
<feature type="compositionally biased region" description="Basic and acidic residues" evidence="1">
    <location>
        <begin position="1"/>
        <end position="11"/>
    </location>
</feature>
<keyword evidence="3" id="KW-0489">Methyltransferase</keyword>
<dbReference type="InterPro" id="IPR029063">
    <property type="entry name" value="SAM-dependent_MTases_sf"/>
</dbReference>
<dbReference type="GO" id="GO:0032259">
    <property type="term" value="P:methylation"/>
    <property type="evidence" value="ECO:0007669"/>
    <property type="project" value="UniProtKB-KW"/>
</dbReference>
<accession>A0A7W5V235</accession>
<proteinExistence type="predicted"/>
<keyword evidence="3" id="KW-0808">Transferase</keyword>
<evidence type="ECO:0000259" key="2">
    <source>
        <dbReference type="Pfam" id="PF05175"/>
    </source>
</evidence>
<comment type="caution">
    <text evidence="3">The sequence shown here is derived from an EMBL/GenBank/DDBJ whole genome shotgun (WGS) entry which is preliminary data.</text>
</comment>
<dbReference type="SUPFAM" id="SSF53335">
    <property type="entry name" value="S-adenosyl-L-methionine-dependent methyltransferases"/>
    <property type="match status" value="1"/>
</dbReference>
<dbReference type="GeneID" id="95388680"/>
<dbReference type="Proteomes" id="UP000579945">
    <property type="component" value="Unassembled WGS sequence"/>
</dbReference>
<protein>
    <submittedName>
        <fullName evidence="3">SAM-dependent methyltransferase</fullName>
    </submittedName>
</protein>
<feature type="region of interest" description="Disordered" evidence="1">
    <location>
        <begin position="1"/>
        <end position="24"/>
    </location>
</feature>
<dbReference type="AlphaFoldDB" id="A0A7W5V235"/>
<dbReference type="InterPro" id="IPR007848">
    <property type="entry name" value="Small_mtfrase_dom"/>
</dbReference>
<dbReference type="RefSeq" id="WP_183645783.1">
    <property type="nucleotide sequence ID" value="NZ_JACIBV010000001.1"/>
</dbReference>
<sequence>MPDVHWNEEGHTLSAGWRSAEPPPSRLVRVDDTTKADTAYRLAREGAGLVWRGDFHNARQLLRALARRADRQPPPAGFHAYRQARATRAVLLGRLLVPLSQELTVPLRRAPDVRQACTEAYGPAEGPTLVPLTELLGVIGAHEWRRKGVEVPALGERIHPHYGVFSPVRGEYVDLVARAPLPSRTAAFDIGTGTGVLAALLARRGVEQVVATDLDERAVACARDNLSRLGLSGRVEVTRRDLFPDGRAPLVVCNPPWLPVRPGTRRDHAVYDPGGRMLHGFLGELPRHLEPGGEGWLILSDLAEHLGLRSRQELLASFADAGLRVAGRLDVAPRHPRARDGADPLHRARAAEVTSLWRLTC</sequence>
<dbReference type="Gene3D" id="3.40.50.150">
    <property type="entry name" value="Vaccinia Virus protein VP39"/>
    <property type="match status" value="1"/>
</dbReference>
<dbReference type="Pfam" id="PF05175">
    <property type="entry name" value="MTS"/>
    <property type="match status" value="1"/>
</dbReference>
<name>A0A7W5V235_9ACTN</name>